<evidence type="ECO:0000256" key="5">
    <source>
        <dbReference type="ARBA" id="ARBA00023163"/>
    </source>
</evidence>
<evidence type="ECO:0000256" key="1">
    <source>
        <dbReference type="ARBA" id="ARBA00004123"/>
    </source>
</evidence>
<dbReference type="InterPro" id="IPR009044">
    <property type="entry name" value="ssDNA-bd_transcriptional_reg"/>
</dbReference>
<organism evidence="9 10">
    <name type="scientific">Friedmanniomyces simplex</name>
    <dbReference type="NCBI Taxonomy" id="329884"/>
    <lineage>
        <taxon>Eukaryota</taxon>
        <taxon>Fungi</taxon>
        <taxon>Dikarya</taxon>
        <taxon>Ascomycota</taxon>
        <taxon>Pezizomycotina</taxon>
        <taxon>Dothideomycetes</taxon>
        <taxon>Dothideomycetidae</taxon>
        <taxon>Mycosphaerellales</taxon>
        <taxon>Teratosphaeriaceae</taxon>
        <taxon>Friedmanniomyces</taxon>
    </lineage>
</organism>
<keyword evidence="5" id="KW-0804">Transcription</keyword>
<evidence type="ECO:0000256" key="3">
    <source>
        <dbReference type="ARBA" id="ARBA00023015"/>
    </source>
</evidence>
<dbReference type="GO" id="GO:0003677">
    <property type="term" value="F:DNA binding"/>
    <property type="evidence" value="ECO:0007669"/>
    <property type="project" value="UniProtKB-KW"/>
</dbReference>
<evidence type="ECO:0000256" key="6">
    <source>
        <dbReference type="ARBA" id="ARBA00023242"/>
    </source>
</evidence>
<evidence type="ECO:0000256" key="4">
    <source>
        <dbReference type="ARBA" id="ARBA00023125"/>
    </source>
</evidence>
<dbReference type="EMBL" id="NAJQ01000409">
    <property type="protein sequence ID" value="TKA70148.1"/>
    <property type="molecule type" value="Genomic_DNA"/>
</dbReference>
<accession>A0A4U0X4R0</accession>
<dbReference type="InterPro" id="IPR045125">
    <property type="entry name" value="Sub1/Tcp4-like"/>
</dbReference>
<evidence type="ECO:0000259" key="8">
    <source>
        <dbReference type="Pfam" id="PF02229"/>
    </source>
</evidence>
<feature type="region of interest" description="Disordered" evidence="7">
    <location>
        <begin position="1"/>
        <end position="49"/>
    </location>
</feature>
<dbReference type="GO" id="GO:0060261">
    <property type="term" value="P:positive regulation of transcription initiation by RNA polymerase II"/>
    <property type="evidence" value="ECO:0007669"/>
    <property type="project" value="InterPro"/>
</dbReference>
<sequence>MPKRAQEEYENDDGFVEDAPRSKKAKNAGANEGKKATISTEAQTDDEGNEYWELSRTRRVGVSTFKKATMISIREYYEKDGKSLPGKKGISLSVDQYTALLSVLPQLENILRSQGIDVSRPQYDGPGAIQSLQEEEDDGQNEEADADEGKDEKPVKTSKLDKFKLKANHEATSDEDEG</sequence>
<feature type="compositionally biased region" description="Acidic residues" evidence="7">
    <location>
        <begin position="133"/>
        <end position="149"/>
    </location>
</feature>
<name>A0A4U0X4R0_9PEZI</name>
<comment type="similarity">
    <text evidence="2">Belongs to the transcriptional coactivator PC4 family.</text>
</comment>
<dbReference type="SUPFAM" id="SSF54447">
    <property type="entry name" value="ssDNA-binding transcriptional regulator domain"/>
    <property type="match status" value="1"/>
</dbReference>
<dbReference type="PANTHER" id="PTHR13215">
    <property type="entry name" value="RNA POLYMERASE II TRANSCRIPTIONAL COACTIVATOR"/>
    <property type="match status" value="1"/>
</dbReference>
<keyword evidence="4" id="KW-0238">DNA-binding</keyword>
<keyword evidence="3" id="KW-0805">Transcription regulation</keyword>
<dbReference type="Gene3D" id="2.30.31.10">
    <property type="entry name" value="Transcriptional Coactivator Pc4, Chain A"/>
    <property type="match status" value="1"/>
</dbReference>
<dbReference type="GO" id="GO:0005634">
    <property type="term" value="C:nucleus"/>
    <property type="evidence" value="ECO:0007669"/>
    <property type="project" value="UniProtKB-SubCell"/>
</dbReference>
<evidence type="ECO:0000313" key="9">
    <source>
        <dbReference type="EMBL" id="TKA70148.1"/>
    </source>
</evidence>
<dbReference type="OrthoDB" id="2505440at2759"/>
<evidence type="ECO:0000256" key="2">
    <source>
        <dbReference type="ARBA" id="ARBA00009001"/>
    </source>
</evidence>
<dbReference type="AlphaFoldDB" id="A0A4U0X4R0"/>
<keyword evidence="6" id="KW-0539">Nucleus</keyword>
<dbReference type="Proteomes" id="UP000309340">
    <property type="component" value="Unassembled WGS sequence"/>
</dbReference>
<dbReference type="STRING" id="329884.A0A4U0X4R0"/>
<evidence type="ECO:0000313" key="10">
    <source>
        <dbReference type="Proteomes" id="UP000309340"/>
    </source>
</evidence>
<proteinExistence type="inferred from homology"/>
<comment type="caution">
    <text evidence="9">The sequence shown here is derived from an EMBL/GenBank/DDBJ whole genome shotgun (WGS) entry which is preliminary data.</text>
</comment>
<dbReference type="InterPro" id="IPR003173">
    <property type="entry name" value="PC4_C"/>
</dbReference>
<dbReference type="GO" id="GO:0003713">
    <property type="term" value="F:transcription coactivator activity"/>
    <property type="evidence" value="ECO:0007669"/>
    <property type="project" value="InterPro"/>
</dbReference>
<dbReference type="Pfam" id="PF02229">
    <property type="entry name" value="PC4"/>
    <property type="match status" value="1"/>
</dbReference>
<feature type="region of interest" description="Disordered" evidence="7">
    <location>
        <begin position="116"/>
        <end position="178"/>
    </location>
</feature>
<feature type="domain" description="Transcriptional coactivator p15 (PC4) C-terminal" evidence="8">
    <location>
        <begin position="52"/>
        <end position="102"/>
    </location>
</feature>
<gene>
    <name evidence="9" type="ORF">B0A55_06538</name>
</gene>
<comment type="subcellular location">
    <subcellularLocation>
        <location evidence="1">Nucleus</location>
    </subcellularLocation>
</comment>
<keyword evidence="10" id="KW-1185">Reference proteome</keyword>
<reference evidence="9 10" key="1">
    <citation type="submission" date="2017-03" db="EMBL/GenBank/DDBJ databases">
        <title>Genomes of endolithic fungi from Antarctica.</title>
        <authorList>
            <person name="Coleine C."/>
            <person name="Masonjones S."/>
            <person name="Stajich J.E."/>
        </authorList>
    </citation>
    <scope>NUCLEOTIDE SEQUENCE [LARGE SCALE GENOMIC DNA]</scope>
    <source>
        <strain evidence="9 10">CCFEE 5184</strain>
    </source>
</reference>
<protein>
    <recommendedName>
        <fullName evidence="8">Transcriptional coactivator p15 (PC4) C-terminal domain-containing protein</fullName>
    </recommendedName>
</protein>
<feature type="compositionally biased region" description="Basic and acidic residues" evidence="7">
    <location>
        <begin position="150"/>
        <end position="172"/>
    </location>
</feature>
<evidence type="ECO:0000256" key="7">
    <source>
        <dbReference type="SAM" id="MobiDB-lite"/>
    </source>
</evidence>